<dbReference type="AlphaFoldDB" id="A0A8J7KW67"/>
<name>A0A8J7KW67_9ACTN</name>
<dbReference type="RefSeq" id="WP_197003186.1">
    <property type="nucleotide sequence ID" value="NZ_BONS01000038.1"/>
</dbReference>
<sequence>MRILAVDVPEGLPERWRAWLAPARQPFYLTPAQRTSWGLSAGEPSTDPHLRDTYTLYCVTPGLDVVWLDETEFHALPRPVRAGIVRAQVDHERGAVPTVRRYADLVDARTQADGHRFVWWPSMVTDEVLERFVVDDGWPASRHAEVPGAVWDATLPGAQALAGTFPPGSGPNCFGTVMAAAGVADADTEWMQREPFEAWLAASTAPGGRDCDAGTVLVWRGTDGLAQHAAVTLGGGWALNKPSQCWYAPRVVLAVADVIATSRTAGWHLTRRRLTR</sequence>
<organism evidence="1 2">
    <name type="scientific">Longispora fulva</name>
    <dbReference type="NCBI Taxonomy" id="619741"/>
    <lineage>
        <taxon>Bacteria</taxon>
        <taxon>Bacillati</taxon>
        <taxon>Actinomycetota</taxon>
        <taxon>Actinomycetes</taxon>
        <taxon>Micromonosporales</taxon>
        <taxon>Micromonosporaceae</taxon>
        <taxon>Longispora</taxon>
    </lineage>
</organism>
<dbReference type="Proteomes" id="UP000622552">
    <property type="component" value="Unassembled WGS sequence"/>
</dbReference>
<protein>
    <submittedName>
        <fullName evidence="1">Uncharacterized protein</fullName>
    </submittedName>
</protein>
<comment type="caution">
    <text evidence="1">The sequence shown here is derived from an EMBL/GenBank/DDBJ whole genome shotgun (WGS) entry which is preliminary data.</text>
</comment>
<proteinExistence type="predicted"/>
<reference evidence="1" key="1">
    <citation type="submission" date="2020-11" db="EMBL/GenBank/DDBJ databases">
        <title>Sequencing the genomes of 1000 actinobacteria strains.</title>
        <authorList>
            <person name="Klenk H.-P."/>
        </authorList>
    </citation>
    <scope>NUCLEOTIDE SEQUENCE</scope>
    <source>
        <strain evidence="1">DSM 45356</strain>
    </source>
</reference>
<keyword evidence="2" id="KW-1185">Reference proteome</keyword>
<gene>
    <name evidence="1" type="ORF">IW245_002366</name>
</gene>
<dbReference type="EMBL" id="JADOUF010000001">
    <property type="protein sequence ID" value="MBG6136172.1"/>
    <property type="molecule type" value="Genomic_DNA"/>
</dbReference>
<accession>A0A8J7KW67</accession>
<evidence type="ECO:0000313" key="1">
    <source>
        <dbReference type="EMBL" id="MBG6136172.1"/>
    </source>
</evidence>
<evidence type="ECO:0000313" key="2">
    <source>
        <dbReference type="Proteomes" id="UP000622552"/>
    </source>
</evidence>